<name>A0ABZ2V3M5_9RHOB</name>
<dbReference type="SUPFAM" id="SSF52799">
    <property type="entry name" value="(Phosphotyrosine protein) phosphatases II"/>
    <property type="match status" value="1"/>
</dbReference>
<dbReference type="Pfam" id="PF22784">
    <property type="entry name" value="PTP-SAK"/>
    <property type="match status" value="1"/>
</dbReference>
<proteinExistence type="predicted"/>
<dbReference type="InterPro" id="IPR003595">
    <property type="entry name" value="Tyr_Pase_cat"/>
</dbReference>
<dbReference type="SMART" id="SM00404">
    <property type="entry name" value="PTPc_motif"/>
    <property type="match status" value="1"/>
</dbReference>
<keyword evidence="1" id="KW-0378">Hydrolase</keyword>
<dbReference type="InterPro" id="IPR029021">
    <property type="entry name" value="Prot-tyrosine_phosphatase-like"/>
</dbReference>
<dbReference type="PROSITE" id="PS00383">
    <property type="entry name" value="TYR_PHOSPHATASE_1"/>
    <property type="match status" value="1"/>
</dbReference>
<protein>
    <submittedName>
        <fullName evidence="3">Protein-tyrosine phosphatase family protein</fullName>
    </submittedName>
</protein>
<dbReference type="RefSeq" id="WP_341366650.1">
    <property type="nucleotide sequence ID" value="NZ_CP150951.2"/>
</dbReference>
<evidence type="ECO:0000259" key="2">
    <source>
        <dbReference type="PROSITE" id="PS50056"/>
    </source>
</evidence>
<evidence type="ECO:0000256" key="1">
    <source>
        <dbReference type="ARBA" id="ARBA00022801"/>
    </source>
</evidence>
<gene>
    <name evidence="3" type="ORF">AABB29_17040</name>
</gene>
<evidence type="ECO:0000313" key="3">
    <source>
        <dbReference type="EMBL" id="WZC48535.1"/>
    </source>
</evidence>
<accession>A0ABZ2V3M5</accession>
<dbReference type="Gene3D" id="3.90.190.10">
    <property type="entry name" value="Protein tyrosine phosphatase superfamily"/>
    <property type="match status" value="1"/>
</dbReference>
<dbReference type="Proteomes" id="UP001440612">
    <property type="component" value="Chromosome"/>
</dbReference>
<feature type="domain" description="Tyrosine specific protein phosphatases" evidence="2">
    <location>
        <begin position="87"/>
        <end position="154"/>
    </location>
</feature>
<evidence type="ECO:0000313" key="4">
    <source>
        <dbReference type="Proteomes" id="UP001440612"/>
    </source>
</evidence>
<dbReference type="PROSITE" id="PS50056">
    <property type="entry name" value="TYR_PHOSPHATASE_2"/>
    <property type="match status" value="1"/>
</dbReference>
<reference evidence="4" key="1">
    <citation type="submission" date="2024-04" db="EMBL/GenBank/DDBJ databases">
        <title>Phylogenomic analyses of a clade within the roseobacter group suggest taxonomic reassignments of species of the genera Aestuariivita, Citreicella, Loktanella, Nautella, Pelagibaca, Ruegeria, Thalassobius, Thiobacimonas and Tropicibacter, and the proposal o.</title>
        <authorList>
            <person name="Jeon C.O."/>
        </authorList>
    </citation>
    <scope>NUCLEOTIDE SEQUENCE [LARGE SCALE GENOMIC DNA]</scope>
    <source>
        <strain evidence="4">BS5-3</strain>
    </source>
</reference>
<organism evidence="3 4">
    <name type="scientific">Yoonia phaeophyticola</name>
    <dbReference type="NCBI Taxonomy" id="3137369"/>
    <lineage>
        <taxon>Bacteria</taxon>
        <taxon>Pseudomonadati</taxon>
        <taxon>Pseudomonadota</taxon>
        <taxon>Alphaproteobacteria</taxon>
        <taxon>Rhodobacterales</taxon>
        <taxon>Paracoccaceae</taxon>
        <taxon>Yoonia</taxon>
    </lineage>
</organism>
<sequence>MASSDFAIYPLAVGDGKLAISPIPGRFGCYQTDLRILQSWAPDLVITLTSQDELDGQGAGALGADLAEKRINWRHLPVRDFDIPDDLDWPALRQEILAVLAGGGRILVHCFGGCGRSGMLVLRCMIAAGTPPDAALRRLRDMRPCAVETKAQMDWALQDGD</sequence>
<dbReference type="InterPro" id="IPR057023">
    <property type="entry name" value="PTP-SAK"/>
</dbReference>
<dbReference type="EMBL" id="CP150951">
    <property type="protein sequence ID" value="WZC48535.1"/>
    <property type="molecule type" value="Genomic_DNA"/>
</dbReference>
<keyword evidence="4" id="KW-1185">Reference proteome</keyword>
<dbReference type="InterPro" id="IPR000387">
    <property type="entry name" value="Tyr_Pase_dom"/>
</dbReference>
<dbReference type="InterPro" id="IPR016130">
    <property type="entry name" value="Tyr_Pase_AS"/>
</dbReference>